<comment type="similarity">
    <text evidence="3">Belongs to the class-V pyridoxal-phosphate-dependent aminotransferase family.</text>
</comment>
<evidence type="ECO:0000256" key="11">
    <source>
        <dbReference type="ARBA" id="ARBA00040554"/>
    </source>
</evidence>
<evidence type="ECO:0000256" key="3">
    <source>
        <dbReference type="ARBA" id="ARBA00009236"/>
    </source>
</evidence>
<feature type="domain" description="Aminotransferase class V" evidence="12">
    <location>
        <begin position="3"/>
        <end position="316"/>
    </location>
</feature>
<dbReference type="PANTHER" id="PTHR11601:SF62">
    <property type="entry name" value="SELENOCYSTEINE LYASE"/>
    <property type="match status" value="1"/>
</dbReference>
<evidence type="ECO:0000313" key="14">
    <source>
        <dbReference type="Proteomes" id="UP001497525"/>
    </source>
</evidence>
<keyword evidence="8" id="KW-0456">Lyase</keyword>
<sequence>MSVYLDYNSTTPLADEAVDAMMHAGKFSWQNPSCSYTAGLKVKSIISLSRAEVAKLLSVPENDIIFTSGGTESNFTVFNTFCGSRAKPKPHFVCSAVEHPSVLLPLKKMRESGCIDLTVVPINEQTGMVNVDDIVCALRPKQTALVSVMMANNETGAIMPVEEVVRRIRLWECEHSAHRVYIHSDMAQAIGKLPIDLSRIGVDYATIVGHKFYGPRIGCLYVRGLSQSTQDQRIKGDLLQNDDPEKAPLVPLFYGGGQEFGFRAGTENTPMIAGLGKAAALVNENLSVYINHMLEMRMFLEQSLKDGFAALKQIRVCIFGLDRCAPAKIGHVHGCGEQTSVQSKSSDLCERFHRLPNTVNITFQGPPWIDSRQILSFCPMLQASRGAACHSDDESQGGSSVLQSCGYSADEAKSAIRLSLGRETTRDDITKAVDYLLAAVRTLIERDFSGA</sequence>
<comment type="cofactor">
    <cofactor evidence="1">
        <name>pyridoxal 5'-phosphate</name>
        <dbReference type="ChEBI" id="CHEBI:597326"/>
    </cofactor>
</comment>
<accession>A0AAV2TVS4</accession>
<evidence type="ECO:0000256" key="8">
    <source>
        <dbReference type="ARBA" id="ARBA00023239"/>
    </source>
</evidence>
<evidence type="ECO:0000259" key="12">
    <source>
        <dbReference type="Pfam" id="PF00266"/>
    </source>
</evidence>
<dbReference type="Gene3D" id="3.40.640.10">
    <property type="entry name" value="Type I PLP-dependent aspartate aminotransferase-like (Major domain)"/>
    <property type="match status" value="1"/>
</dbReference>
<evidence type="ECO:0000256" key="4">
    <source>
        <dbReference type="ARBA" id="ARBA00011738"/>
    </source>
</evidence>
<dbReference type="InterPro" id="IPR015422">
    <property type="entry name" value="PyrdxlP-dep_Trfase_small"/>
</dbReference>
<protein>
    <recommendedName>
        <fullName evidence="11">Selenocysteine lyase</fullName>
        <ecNumber evidence="10">4.4.1.16</ecNumber>
    </recommendedName>
</protein>
<dbReference type="InterPro" id="IPR015424">
    <property type="entry name" value="PyrdxlP-dep_Trfase"/>
</dbReference>
<dbReference type="AlphaFoldDB" id="A0AAV2TVS4"/>
<comment type="function">
    <text evidence="9">Catalyzes the decomposition of L-selenocysteine to L-alanine and elemental selenium.</text>
</comment>
<evidence type="ECO:0000256" key="2">
    <source>
        <dbReference type="ARBA" id="ARBA00004514"/>
    </source>
</evidence>
<dbReference type="InterPro" id="IPR015421">
    <property type="entry name" value="PyrdxlP-dep_Trfase_major"/>
</dbReference>
<keyword evidence="6" id="KW-0808">Transferase</keyword>
<evidence type="ECO:0000256" key="7">
    <source>
        <dbReference type="ARBA" id="ARBA00022898"/>
    </source>
</evidence>
<name>A0AAV2TVS4_CALDB</name>
<evidence type="ECO:0000313" key="13">
    <source>
        <dbReference type="EMBL" id="CAL5140450.1"/>
    </source>
</evidence>
<evidence type="ECO:0000256" key="1">
    <source>
        <dbReference type="ARBA" id="ARBA00001933"/>
    </source>
</evidence>
<proteinExistence type="inferred from homology"/>
<dbReference type="GO" id="GO:0009000">
    <property type="term" value="F:selenocysteine lyase activity"/>
    <property type="evidence" value="ECO:0007669"/>
    <property type="project" value="UniProtKB-EC"/>
</dbReference>
<dbReference type="PIRSF" id="PIRSF005572">
    <property type="entry name" value="NifS"/>
    <property type="match status" value="1"/>
</dbReference>
<keyword evidence="5" id="KW-0963">Cytoplasm</keyword>
<comment type="subunit">
    <text evidence="4">Homodimer.</text>
</comment>
<dbReference type="Pfam" id="PF00266">
    <property type="entry name" value="Aminotran_5"/>
    <property type="match status" value="1"/>
</dbReference>
<dbReference type="Proteomes" id="UP001497525">
    <property type="component" value="Unassembled WGS sequence"/>
</dbReference>
<comment type="caution">
    <text evidence="13">The sequence shown here is derived from an EMBL/GenBank/DDBJ whole genome shotgun (WGS) entry which is preliminary data.</text>
</comment>
<dbReference type="EMBL" id="CAXLJL010000723">
    <property type="protein sequence ID" value="CAL5140450.1"/>
    <property type="molecule type" value="Genomic_DNA"/>
</dbReference>
<evidence type="ECO:0000256" key="5">
    <source>
        <dbReference type="ARBA" id="ARBA00022490"/>
    </source>
</evidence>
<evidence type="ECO:0000256" key="9">
    <source>
        <dbReference type="ARBA" id="ARBA00037407"/>
    </source>
</evidence>
<dbReference type="EC" id="4.4.1.16" evidence="10"/>
<evidence type="ECO:0000256" key="10">
    <source>
        <dbReference type="ARBA" id="ARBA00039054"/>
    </source>
</evidence>
<evidence type="ECO:0000256" key="6">
    <source>
        <dbReference type="ARBA" id="ARBA00022679"/>
    </source>
</evidence>
<dbReference type="GO" id="GO:0016740">
    <property type="term" value="F:transferase activity"/>
    <property type="evidence" value="ECO:0007669"/>
    <property type="project" value="UniProtKB-KW"/>
</dbReference>
<dbReference type="SUPFAM" id="SSF53383">
    <property type="entry name" value="PLP-dependent transferases"/>
    <property type="match status" value="1"/>
</dbReference>
<reference evidence="13" key="1">
    <citation type="submission" date="2024-06" db="EMBL/GenBank/DDBJ databases">
        <authorList>
            <person name="Liu X."/>
            <person name="Lenzi L."/>
            <person name="Haldenby T S."/>
            <person name="Uol C."/>
        </authorList>
    </citation>
    <scope>NUCLEOTIDE SEQUENCE</scope>
</reference>
<dbReference type="InterPro" id="IPR016454">
    <property type="entry name" value="Cysteine_dSase"/>
</dbReference>
<dbReference type="Gene3D" id="3.90.1150.10">
    <property type="entry name" value="Aspartate Aminotransferase, domain 1"/>
    <property type="match status" value="1"/>
</dbReference>
<dbReference type="PANTHER" id="PTHR11601">
    <property type="entry name" value="CYSTEINE DESULFURYLASE FAMILY MEMBER"/>
    <property type="match status" value="1"/>
</dbReference>
<dbReference type="GO" id="GO:0005829">
    <property type="term" value="C:cytosol"/>
    <property type="evidence" value="ECO:0007669"/>
    <property type="project" value="UniProtKB-SubCell"/>
</dbReference>
<organism evidence="13 14">
    <name type="scientific">Calicophoron daubneyi</name>
    <name type="common">Rumen fluke</name>
    <name type="synonym">Paramphistomum daubneyi</name>
    <dbReference type="NCBI Taxonomy" id="300641"/>
    <lineage>
        <taxon>Eukaryota</taxon>
        <taxon>Metazoa</taxon>
        <taxon>Spiralia</taxon>
        <taxon>Lophotrochozoa</taxon>
        <taxon>Platyhelminthes</taxon>
        <taxon>Trematoda</taxon>
        <taxon>Digenea</taxon>
        <taxon>Plagiorchiida</taxon>
        <taxon>Pronocephalata</taxon>
        <taxon>Paramphistomoidea</taxon>
        <taxon>Paramphistomidae</taxon>
        <taxon>Calicophoron</taxon>
    </lineage>
</organism>
<comment type="subcellular location">
    <subcellularLocation>
        <location evidence="2">Cytoplasm</location>
        <location evidence="2">Cytosol</location>
    </subcellularLocation>
</comment>
<dbReference type="InterPro" id="IPR000192">
    <property type="entry name" value="Aminotrans_V_dom"/>
</dbReference>
<dbReference type="Gene3D" id="1.10.260.50">
    <property type="match status" value="1"/>
</dbReference>
<gene>
    <name evidence="13" type="ORF">CDAUBV1_LOCUS15766</name>
</gene>
<keyword evidence="7" id="KW-0663">Pyridoxal phosphate</keyword>